<evidence type="ECO:0000313" key="2">
    <source>
        <dbReference type="Proteomes" id="UP000007394"/>
    </source>
</evidence>
<dbReference type="Proteomes" id="UP000007394">
    <property type="component" value="Chromosome"/>
</dbReference>
<dbReference type="KEGG" id="ial:IALB_1600"/>
<protein>
    <submittedName>
        <fullName evidence="1">Uncharacterized protein</fullName>
    </submittedName>
</protein>
<keyword evidence="2" id="KW-1185">Reference proteome</keyword>
<proteinExistence type="predicted"/>
<dbReference type="EMBL" id="CP003418">
    <property type="protein sequence ID" value="AFH49308.1"/>
    <property type="molecule type" value="Genomic_DNA"/>
</dbReference>
<gene>
    <name evidence="1" type="ordered locus">IALB_1600</name>
</gene>
<dbReference type="HOGENOM" id="CLU_3044218_0_0_10"/>
<dbReference type="AlphaFoldDB" id="I0AK01"/>
<accession>I0AK01</accession>
<evidence type="ECO:0000313" key="1">
    <source>
        <dbReference type="EMBL" id="AFH49308.1"/>
    </source>
</evidence>
<reference evidence="1 2" key="1">
    <citation type="journal article" date="2012" name="Front. Microbiol.">
        <title>Complete genome of Ignavibacterium album, a metabolically versatile, flagellated, facultative anaerobe from the phylum Chlorobi.</title>
        <authorList>
            <person name="Liu Z."/>
            <person name="Frigaard N.-U."/>
            <person name="Vogl K."/>
            <person name="Iino T."/>
            <person name="Ohkuma M."/>
            <person name="Overmann J."/>
            <person name="Bryant D.A."/>
        </authorList>
    </citation>
    <scope>NUCLEOTIDE SEQUENCE [LARGE SCALE GENOMIC DNA]</scope>
    <source>
        <strain evidence="2">DSM 19864 / JCM 16511 / NBRC 101810 / Mat9-16</strain>
    </source>
</reference>
<organism evidence="1 2">
    <name type="scientific">Ignavibacterium album (strain DSM 19864 / JCM 16511 / NBRC 101810 / Mat9-16)</name>
    <dbReference type="NCBI Taxonomy" id="945713"/>
    <lineage>
        <taxon>Bacteria</taxon>
        <taxon>Pseudomonadati</taxon>
        <taxon>Ignavibacteriota</taxon>
        <taxon>Ignavibacteria</taxon>
        <taxon>Ignavibacteriales</taxon>
        <taxon>Ignavibacteriaceae</taxon>
        <taxon>Ignavibacterium</taxon>
    </lineage>
</organism>
<name>I0AK01_IGNAJ</name>
<sequence>MKLNHRLHRLNTNSIYKIISLLKTHSSIQFYLPKLGTYPFFQLFIQSFKRNAII</sequence>